<dbReference type="AlphaFoldDB" id="A0A2T3BAV9"/>
<keyword evidence="3" id="KW-1185">Reference proteome</keyword>
<name>A0A2T3BAV9_AMORE</name>
<evidence type="ECO:0000313" key="2">
    <source>
        <dbReference type="EMBL" id="PSS25420.1"/>
    </source>
</evidence>
<dbReference type="InParanoid" id="A0A2T3BAV9"/>
<dbReference type="GeneID" id="36571477"/>
<dbReference type="Proteomes" id="UP000241818">
    <property type="component" value="Unassembled WGS sequence"/>
</dbReference>
<protein>
    <recommendedName>
        <fullName evidence="4">HNH nuclease domain-containing protein</fullName>
    </recommendedName>
</protein>
<accession>A0A2T3BAV9</accession>
<dbReference type="RefSeq" id="XP_024724019.1">
    <property type="nucleotide sequence ID" value="XM_024863396.1"/>
</dbReference>
<gene>
    <name evidence="2" type="ORF">M430DRAFT_16139</name>
</gene>
<proteinExistence type="predicted"/>
<feature type="compositionally biased region" description="Acidic residues" evidence="1">
    <location>
        <begin position="316"/>
        <end position="330"/>
    </location>
</feature>
<dbReference type="EMBL" id="KZ679007">
    <property type="protein sequence ID" value="PSS25420.1"/>
    <property type="molecule type" value="Genomic_DNA"/>
</dbReference>
<reference evidence="2 3" key="1">
    <citation type="journal article" date="2018" name="New Phytol.">
        <title>Comparative genomics and transcriptomics depict ericoid mycorrhizal fungi as versatile saprotrophs and plant mutualists.</title>
        <authorList>
            <person name="Martino E."/>
            <person name="Morin E."/>
            <person name="Grelet G.A."/>
            <person name="Kuo A."/>
            <person name="Kohler A."/>
            <person name="Daghino S."/>
            <person name="Barry K.W."/>
            <person name="Cichocki N."/>
            <person name="Clum A."/>
            <person name="Dockter R.B."/>
            <person name="Hainaut M."/>
            <person name="Kuo R.C."/>
            <person name="LaButti K."/>
            <person name="Lindahl B.D."/>
            <person name="Lindquist E.A."/>
            <person name="Lipzen A."/>
            <person name="Khouja H.R."/>
            <person name="Magnuson J."/>
            <person name="Murat C."/>
            <person name="Ohm R.A."/>
            <person name="Singer S.W."/>
            <person name="Spatafora J.W."/>
            <person name="Wang M."/>
            <person name="Veneault-Fourrey C."/>
            <person name="Henrissat B."/>
            <person name="Grigoriev I.V."/>
            <person name="Martin F.M."/>
            <person name="Perotto S."/>
        </authorList>
    </citation>
    <scope>NUCLEOTIDE SEQUENCE [LARGE SCALE GENOMIC DNA]</scope>
    <source>
        <strain evidence="2 3">ATCC 22711</strain>
    </source>
</reference>
<sequence>MTSTATPSAELADENFNHPSQERTVLLERLHNAIHADVPVHFWAACHFCDIDILTHLTNTVERDSNIVLAMALMMHFMVAGWDESRSMVQPEWFELATSTATERDGSHCVLTGMGVIETAFIYPPCMMDPESADAKFGDYRPPVLDLLCLFFTQAKVAAWKRVLDSENPYIGGTGEATSANFLCLNPLAHALWVKGIFALKPVSISKDKKALTMQFFWQPPFKRPLAYYDKINILTIPPSTQHINGAAEAWLENAKGKRIESGQEFIIVTDDPIRRPLPSFELLEIQWFIRRVLALAGRARTKEELEHCRPTYGDTSDEEEEEEEEEEEL</sequence>
<dbReference type="OrthoDB" id="3545258at2759"/>
<evidence type="ECO:0000256" key="1">
    <source>
        <dbReference type="SAM" id="MobiDB-lite"/>
    </source>
</evidence>
<evidence type="ECO:0000313" key="3">
    <source>
        <dbReference type="Proteomes" id="UP000241818"/>
    </source>
</evidence>
<evidence type="ECO:0008006" key="4">
    <source>
        <dbReference type="Google" id="ProtNLM"/>
    </source>
</evidence>
<organism evidence="2 3">
    <name type="scientific">Amorphotheca resinae ATCC 22711</name>
    <dbReference type="NCBI Taxonomy" id="857342"/>
    <lineage>
        <taxon>Eukaryota</taxon>
        <taxon>Fungi</taxon>
        <taxon>Dikarya</taxon>
        <taxon>Ascomycota</taxon>
        <taxon>Pezizomycotina</taxon>
        <taxon>Leotiomycetes</taxon>
        <taxon>Helotiales</taxon>
        <taxon>Amorphothecaceae</taxon>
        <taxon>Amorphotheca</taxon>
    </lineage>
</organism>
<feature type="region of interest" description="Disordered" evidence="1">
    <location>
        <begin position="305"/>
        <end position="330"/>
    </location>
</feature>